<sequence length="1455" mass="162083">MEKLVLVVLWGLSLCKGLDSLSEKHVPVSLEETILGRNRGFCSTWGNGAFRTFDDKFYHFTSTCNYILSRHCTSAAEDFNIQIRRGSDIKLEHVFIKIEGVKILLVNGTILVQDAVVRLPYHDKVIGIYKIGIYTQLSNRKHTISVNWNNEDALWITIDDKYQGQLCGLCGNFDKNSSSNYDSSFLNANKLDVLGHTCHSNPHSSHSCEESSQCEAISSLFLSCFDNNMIGQYWKLCQADVCSCKGPGCQCATFAEIARHCNKAVFTHWENWRTQTQCTFPTCPGNQTYKECGPSCIPTCTDPNPQQQSNVCVNTCSCPEGKVLDNVRGTNRCITESVCPCEYSGQIYQVGEIRNTSCQSCVCESGKWTCSYRHCPGRCTIEEATYFTTFDNTFYSLVGDCSYYAVLTNDWNIEVTIHQCQAAFKQACLQRVTLMKNQTNIVFNNDGNIYLDGNEVASPLRTGEIIIFWQSSHFIQVATTFGLKMQVQIDPVMQLYISLSDDAKGSTKGLCGTFNDDADDDFLSAQGIVESTPITFANSWETEDSCPEATIPSPCISSENEIYAKLHCSHLKDPAGVFSICHSTVDYMKYYQMCVAATCACENIIDCLCAGLGAYVHECAVHGLIIRNWRKDICDKPCPNTQVFENDMRTCNRTCRSLSHYDYTCDVRDVPVYGCGCPEGKYMDNSGECIDKADCSCYMGETVIKKGQSVTLNGRICTCENGKLSCPLIPTTTQPGCLNGKVYNDCTKIIVPGKSKAKTCRSRNVPSSNSLCVPGCVCPGNLVEDDSGRCIDPEQCPCLFGGESHKAGTTIKRDCNKCTCRAGVWDCTTKSCPKTCHVHGDGQYLTFDGKRYMFDGNCEYIFVEDYCNQGTGTFQILTESVPCCENGVTCSRNIKILLVGKEFSLTDGRIIQSDKSWETKCIDSSYSLHTVGLYLILKFSNGITVIWDKRTKVSITLDPRWKNKVCGLCGNFNDDVADDLTTKGNSVVTNALKFGSSWKSSLSCSDAMNQTFPCDRNPYCLAWAQRKCSIIKDAVFQKCHKKVDPTPFYDACVHEACACDLEGKYLGFCTAVAVYAEACNKAGVCVNWRTPDLCPVYCDYYNTPGECSWHYQPCGTLTTKTCSDHHIGKKFSAILEGCYARCPENAPYLDENKMKCVNLTQCTCYYNGIILQPDETTSNDCEECECKNGKVTCRASSKTTVKPTLPLTTTNRIEETTTRIIWETTSTETTQLPVIPSTTKSTTSYILETTTPPPERPTTMTSTTTYIPETTTPSERLTTTKSTTSYIPKTTTPSETPTTRTSSTSYILEEECNGEWSTWVNDNTPSEINPEDFELLDLMRDELCPSLSDTINKIQCQFVDFPEWPVSQSIDNVTCDIDTGLVCTFNESGLGGRRFCYDYQIRVCCEPHVTTEWTTTSLPETTSTTIIPGKYDSYGQVKDIFTAKTVRTLRSDFRF</sequence>
<evidence type="ECO:0000256" key="8">
    <source>
        <dbReference type="SAM" id="MobiDB-lite"/>
    </source>
</evidence>
<dbReference type="PANTHER" id="PTHR11339:SF408">
    <property type="entry name" value="MUCIN-5B"/>
    <property type="match status" value="1"/>
</dbReference>
<dbReference type="OMA" id="WRTGLCD"/>
<dbReference type="SMART" id="SM00832">
    <property type="entry name" value="C8"/>
    <property type="match status" value="2"/>
</dbReference>
<keyword evidence="12" id="KW-1185">Reference proteome</keyword>
<evidence type="ECO:0000256" key="6">
    <source>
        <dbReference type="ARBA" id="ARBA00023157"/>
    </source>
</evidence>
<dbReference type="InterPro" id="IPR002919">
    <property type="entry name" value="TIL_dom"/>
</dbReference>
<dbReference type="Gene3D" id="2.10.25.10">
    <property type="entry name" value="Laminin"/>
    <property type="match status" value="3"/>
</dbReference>
<evidence type="ECO:0000256" key="5">
    <source>
        <dbReference type="ARBA" id="ARBA00023008"/>
    </source>
</evidence>
<dbReference type="SMART" id="SM00216">
    <property type="entry name" value="VWD"/>
    <property type="match status" value="3"/>
</dbReference>
<gene>
    <name evidence="11" type="ORF">chiPu_0016592</name>
</gene>
<evidence type="ECO:0000256" key="2">
    <source>
        <dbReference type="ARBA" id="ARBA00022525"/>
    </source>
</evidence>
<dbReference type="Pfam" id="PF00094">
    <property type="entry name" value="VWD"/>
    <property type="match status" value="3"/>
</dbReference>
<dbReference type="SUPFAM" id="SSF57567">
    <property type="entry name" value="Serine protease inhibitors"/>
    <property type="match status" value="3"/>
</dbReference>
<keyword evidence="7" id="KW-0325">Glycoprotein</keyword>
<comment type="subcellular location">
    <subcellularLocation>
        <location evidence="1">Secreted</location>
    </subcellularLocation>
</comment>
<dbReference type="Proteomes" id="UP000287033">
    <property type="component" value="Unassembled WGS sequence"/>
</dbReference>
<dbReference type="Pfam" id="PF25962">
    <property type="entry name" value="TIL_OTOGL_Mucin"/>
    <property type="match status" value="1"/>
</dbReference>
<dbReference type="GO" id="GO:0031012">
    <property type="term" value="C:extracellular matrix"/>
    <property type="evidence" value="ECO:0007669"/>
    <property type="project" value="TreeGrafter"/>
</dbReference>
<evidence type="ECO:0000256" key="9">
    <source>
        <dbReference type="SAM" id="SignalP"/>
    </source>
</evidence>
<feature type="chain" id="PRO_5019166268" description="VWFD domain-containing protein" evidence="9">
    <location>
        <begin position="18"/>
        <end position="1455"/>
    </location>
</feature>
<keyword evidence="3 9" id="KW-0732">Signal</keyword>
<dbReference type="SMART" id="SM00215">
    <property type="entry name" value="VWC_out"/>
    <property type="match status" value="2"/>
</dbReference>
<evidence type="ECO:0000313" key="12">
    <source>
        <dbReference type="Proteomes" id="UP000287033"/>
    </source>
</evidence>
<dbReference type="EMBL" id="BEZZ01001108">
    <property type="protein sequence ID" value="GCC38081.1"/>
    <property type="molecule type" value="Genomic_DNA"/>
</dbReference>
<evidence type="ECO:0000256" key="7">
    <source>
        <dbReference type="ARBA" id="ARBA00023180"/>
    </source>
</evidence>
<dbReference type="InterPro" id="IPR014853">
    <property type="entry name" value="VWF/SSPO/ZAN-like_Cys-rich_dom"/>
</dbReference>
<feature type="signal peptide" evidence="9">
    <location>
        <begin position="1"/>
        <end position="17"/>
    </location>
</feature>
<dbReference type="Pfam" id="PF01826">
    <property type="entry name" value="TIL"/>
    <property type="match status" value="1"/>
</dbReference>
<dbReference type="SUPFAM" id="SSF57603">
    <property type="entry name" value="FnI-like domain"/>
    <property type="match status" value="1"/>
</dbReference>
<evidence type="ECO:0000313" key="11">
    <source>
        <dbReference type="EMBL" id="GCC38081.1"/>
    </source>
</evidence>
<reference evidence="11 12" key="1">
    <citation type="journal article" date="2018" name="Nat. Ecol. Evol.">
        <title>Shark genomes provide insights into elasmobranch evolution and the origin of vertebrates.</title>
        <authorList>
            <person name="Hara Y"/>
            <person name="Yamaguchi K"/>
            <person name="Onimaru K"/>
            <person name="Kadota M"/>
            <person name="Koyanagi M"/>
            <person name="Keeley SD"/>
            <person name="Tatsumi K"/>
            <person name="Tanaka K"/>
            <person name="Motone F"/>
            <person name="Kageyama Y"/>
            <person name="Nozu R"/>
            <person name="Adachi N"/>
            <person name="Nishimura O"/>
            <person name="Nakagawa R"/>
            <person name="Tanegashima C"/>
            <person name="Kiyatake I"/>
            <person name="Matsumoto R"/>
            <person name="Murakumo K"/>
            <person name="Nishida K"/>
            <person name="Terakita A"/>
            <person name="Kuratani S"/>
            <person name="Sato K"/>
            <person name="Hyodo S Kuraku.S."/>
        </authorList>
    </citation>
    <scope>NUCLEOTIDE SEQUENCE [LARGE SCALE GENOMIC DNA]</scope>
</reference>
<evidence type="ECO:0000256" key="1">
    <source>
        <dbReference type="ARBA" id="ARBA00004613"/>
    </source>
</evidence>
<keyword evidence="5" id="KW-0186">Copper</keyword>
<dbReference type="InterPro" id="IPR058753">
    <property type="entry name" value="TIL_OTOGL_Mucin"/>
</dbReference>
<keyword evidence="2" id="KW-0964">Secreted</keyword>
<organism evidence="11 12">
    <name type="scientific">Chiloscyllium punctatum</name>
    <name type="common">Brownbanded bambooshark</name>
    <name type="synonym">Hemiscyllium punctatum</name>
    <dbReference type="NCBI Taxonomy" id="137246"/>
    <lineage>
        <taxon>Eukaryota</taxon>
        <taxon>Metazoa</taxon>
        <taxon>Chordata</taxon>
        <taxon>Craniata</taxon>
        <taxon>Vertebrata</taxon>
        <taxon>Chondrichthyes</taxon>
        <taxon>Elasmobranchii</taxon>
        <taxon>Galeomorphii</taxon>
        <taxon>Galeoidea</taxon>
        <taxon>Orectolobiformes</taxon>
        <taxon>Hemiscylliidae</taxon>
        <taxon>Chiloscyllium</taxon>
    </lineage>
</organism>
<dbReference type="InterPro" id="IPR001846">
    <property type="entry name" value="VWF_type-D"/>
</dbReference>
<feature type="compositionally biased region" description="Low complexity" evidence="8">
    <location>
        <begin position="1257"/>
        <end position="1304"/>
    </location>
</feature>
<protein>
    <recommendedName>
        <fullName evidence="10">VWFD domain-containing protein</fullName>
    </recommendedName>
</protein>
<dbReference type="FunFam" id="2.10.25.10:FF:000674">
    <property type="entry name" value="Mucin-2"/>
    <property type="match status" value="1"/>
</dbReference>
<dbReference type="InterPro" id="IPR050780">
    <property type="entry name" value="Mucin_vWF_Thrombospondin_sf"/>
</dbReference>
<feature type="domain" description="VWFD" evidence="10">
    <location>
        <begin position="40"/>
        <end position="215"/>
    </location>
</feature>
<feature type="domain" description="VWFD" evidence="10">
    <location>
        <begin position="834"/>
        <end position="1005"/>
    </location>
</feature>
<dbReference type="STRING" id="137246.A0A401T5Y9"/>
<dbReference type="GO" id="GO:0005615">
    <property type="term" value="C:extracellular space"/>
    <property type="evidence" value="ECO:0007669"/>
    <property type="project" value="TreeGrafter"/>
</dbReference>
<proteinExistence type="predicted"/>
<feature type="domain" description="VWFD" evidence="10">
    <location>
        <begin position="377"/>
        <end position="547"/>
    </location>
</feature>
<dbReference type="InterPro" id="IPR001007">
    <property type="entry name" value="VWF_dom"/>
</dbReference>
<dbReference type="Pfam" id="PF13330">
    <property type="entry name" value="Mucin2_WxxW"/>
    <property type="match status" value="1"/>
</dbReference>
<dbReference type="OrthoDB" id="6262482at2759"/>
<dbReference type="Pfam" id="PF08742">
    <property type="entry name" value="C8"/>
    <property type="match status" value="3"/>
</dbReference>
<name>A0A401T5Y9_CHIPU</name>
<dbReference type="InterPro" id="IPR025155">
    <property type="entry name" value="WxxW_domain"/>
</dbReference>
<evidence type="ECO:0000259" key="10">
    <source>
        <dbReference type="PROSITE" id="PS51233"/>
    </source>
</evidence>
<dbReference type="InterPro" id="IPR036084">
    <property type="entry name" value="Ser_inhib-like_sf"/>
</dbReference>
<feature type="region of interest" description="Disordered" evidence="8">
    <location>
        <begin position="1248"/>
        <end position="1304"/>
    </location>
</feature>
<keyword evidence="6" id="KW-1015">Disulfide bond</keyword>
<accession>A0A401T5Y9</accession>
<comment type="caution">
    <text evidence="11">The sequence shown here is derived from an EMBL/GenBank/DDBJ whole genome shotgun (WGS) entry which is preliminary data.</text>
</comment>
<dbReference type="CDD" id="cd19941">
    <property type="entry name" value="TIL"/>
    <property type="match status" value="3"/>
</dbReference>
<dbReference type="PROSITE" id="PS51233">
    <property type="entry name" value="VWFD"/>
    <property type="match status" value="3"/>
</dbReference>
<keyword evidence="4" id="KW-0677">Repeat</keyword>
<evidence type="ECO:0000256" key="3">
    <source>
        <dbReference type="ARBA" id="ARBA00022729"/>
    </source>
</evidence>
<evidence type="ECO:0000256" key="4">
    <source>
        <dbReference type="ARBA" id="ARBA00022737"/>
    </source>
</evidence>
<dbReference type="PANTHER" id="PTHR11339">
    <property type="entry name" value="EXTRACELLULAR MATRIX GLYCOPROTEIN RELATED"/>
    <property type="match status" value="1"/>
</dbReference>